<organism evidence="1 2">
    <name type="scientific">Tagetes erecta</name>
    <name type="common">African marigold</name>
    <dbReference type="NCBI Taxonomy" id="13708"/>
    <lineage>
        <taxon>Eukaryota</taxon>
        <taxon>Viridiplantae</taxon>
        <taxon>Streptophyta</taxon>
        <taxon>Embryophyta</taxon>
        <taxon>Tracheophyta</taxon>
        <taxon>Spermatophyta</taxon>
        <taxon>Magnoliopsida</taxon>
        <taxon>eudicotyledons</taxon>
        <taxon>Gunneridae</taxon>
        <taxon>Pentapetalae</taxon>
        <taxon>asterids</taxon>
        <taxon>campanulids</taxon>
        <taxon>Asterales</taxon>
        <taxon>Asteraceae</taxon>
        <taxon>Asteroideae</taxon>
        <taxon>Heliantheae alliance</taxon>
        <taxon>Tageteae</taxon>
        <taxon>Tagetes</taxon>
    </lineage>
</organism>
<reference evidence="1" key="1">
    <citation type="journal article" date="2023" name="bioRxiv">
        <title>Improved chromosome-level genome assembly for marigold (Tagetes erecta).</title>
        <authorList>
            <person name="Jiang F."/>
            <person name="Yuan L."/>
            <person name="Wang S."/>
            <person name="Wang H."/>
            <person name="Xu D."/>
            <person name="Wang A."/>
            <person name="Fan W."/>
        </authorList>
    </citation>
    <scope>NUCLEOTIDE SEQUENCE</scope>
    <source>
        <strain evidence="1">WSJ</strain>
        <tissue evidence="1">Leaf</tissue>
    </source>
</reference>
<comment type="caution">
    <text evidence="1">The sequence shown here is derived from an EMBL/GenBank/DDBJ whole genome shotgun (WGS) entry which is preliminary data.</text>
</comment>
<dbReference type="AlphaFoldDB" id="A0AAD8NPV0"/>
<gene>
    <name evidence="1" type="ORF">QVD17_25893</name>
</gene>
<accession>A0AAD8NPV0</accession>
<evidence type="ECO:0000313" key="1">
    <source>
        <dbReference type="EMBL" id="KAK1416777.1"/>
    </source>
</evidence>
<dbReference type="Proteomes" id="UP001229421">
    <property type="component" value="Unassembled WGS sequence"/>
</dbReference>
<evidence type="ECO:0000313" key="2">
    <source>
        <dbReference type="Proteomes" id="UP001229421"/>
    </source>
</evidence>
<dbReference type="EMBL" id="JAUHHV010000007">
    <property type="protein sequence ID" value="KAK1416777.1"/>
    <property type="molecule type" value="Genomic_DNA"/>
</dbReference>
<sequence length="78" mass="8889">MGHRTHPIPVKVINFKRLDCETLFCNTGCHHHYSFIYLSLSLSLSQPIASSRFSPLFCFLLSQSPLTFRLTLQPSIPP</sequence>
<keyword evidence="2" id="KW-1185">Reference proteome</keyword>
<proteinExistence type="predicted"/>
<protein>
    <submittedName>
        <fullName evidence="1">Uncharacterized protein</fullName>
    </submittedName>
</protein>
<name>A0AAD8NPV0_TARER</name>